<feature type="compositionally biased region" description="Acidic residues" evidence="11">
    <location>
        <begin position="393"/>
        <end position="404"/>
    </location>
</feature>
<name>A0A177DAM6_ALTAL</name>
<dbReference type="GO" id="GO:1902977">
    <property type="term" value="P:mitotic DNA replication preinitiation complex assembly"/>
    <property type="evidence" value="ECO:0007669"/>
    <property type="project" value="TreeGrafter"/>
</dbReference>
<comment type="function">
    <text evidence="9 10">Has a role in the initiation of DNA replication. Required at S-phase checkpoint.</text>
</comment>
<feature type="compositionally biased region" description="Polar residues" evidence="11">
    <location>
        <begin position="163"/>
        <end position="178"/>
    </location>
</feature>
<dbReference type="FunFam" id="1.10.10.1460:FF:000001">
    <property type="entry name" value="DNA replication regulator Sld2"/>
    <property type="match status" value="1"/>
</dbReference>
<dbReference type="Pfam" id="PF11719">
    <property type="entry name" value="Drc1-Sld2"/>
    <property type="match status" value="1"/>
</dbReference>
<accession>A0A177DAM6</accession>
<dbReference type="InterPro" id="IPR033464">
    <property type="entry name" value="CSN8_PSD8_EIF3K"/>
</dbReference>
<dbReference type="STRING" id="5599.A0A177DAM6"/>
<dbReference type="Pfam" id="PF10075">
    <property type="entry name" value="CSN8_PSD8_EIF3K"/>
    <property type="match status" value="1"/>
</dbReference>
<comment type="subcellular location">
    <subcellularLocation>
        <location evidence="1 10">Nucleus</location>
    </subcellularLocation>
</comment>
<feature type="region of interest" description="Disordered" evidence="11">
    <location>
        <begin position="305"/>
        <end position="380"/>
    </location>
</feature>
<dbReference type="Proteomes" id="UP000077248">
    <property type="component" value="Unassembled WGS sequence"/>
</dbReference>
<dbReference type="PANTHER" id="PTHR28124:SF1">
    <property type="entry name" value="DNA REPLICATION REGULATOR SLD2"/>
    <property type="match status" value="1"/>
</dbReference>
<protein>
    <recommendedName>
        <fullName evidence="4 10">DNA replication regulator SLD2</fullName>
    </recommendedName>
</protein>
<dbReference type="PANTHER" id="PTHR28124">
    <property type="entry name" value="DNA REPLICATION REGULATOR SLD2"/>
    <property type="match status" value="1"/>
</dbReference>
<keyword evidence="14" id="KW-1185">Reference proteome</keyword>
<dbReference type="PROSITE" id="PS50250">
    <property type="entry name" value="PCI"/>
    <property type="match status" value="1"/>
</dbReference>
<dbReference type="Gene3D" id="1.10.10.1460">
    <property type="match status" value="1"/>
</dbReference>
<dbReference type="InterPro" id="IPR021110">
    <property type="entry name" value="DNA_rep_checkpnt_protein"/>
</dbReference>
<feature type="region of interest" description="Disordered" evidence="11">
    <location>
        <begin position="393"/>
        <end position="432"/>
    </location>
</feature>
<evidence type="ECO:0000256" key="5">
    <source>
        <dbReference type="ARBA" id="ARBA00022705"/>
    </source>
</evidence>
<feature type="region of interest" description="Disordered" evidence="11">
    <location>
        <begin position="58"/>
        <end position="100"/>
    </location>
</feature>
<feature type="compositionally biased region" description="Polar residues" evidence="11">
    <location>
        <begin position="502"/>
        <end position="530"/>
    </location>
</feature>
<evidence type="ECO:0000313" key="14">
    <source>
        <dbReference type="Proteomes" id="UP000077248"/>
    </source>
</evidence>
<evidence type="ECO:0000256" key="8">
    <source>
        <dbReference type="ARBA" id="ARBA00023306"/>
    </source>
</evidence>
<evidence type="ECO:0000256" key="3">
    <source>
        <dbReference type="ARBA" id="ARBA00009627"/>
    </source>
</evidence>
<reference evidence="13 14" key="1">
    <citation type="submission" date="2016-05" db="EMBL/GenBank/DDBJ databases">
        <title>Comparative analysis of secretome profiles of manganese(II)-oxidizing ascomycete fungi.</title>
        <authorList>
            <consortium name="DOE Joint Genome Institute"/>
            <person name="Zeiner C.A."/>
            <person name="Purvine S.O."/>
            <person name="Zink E.M."/>
            <person name="Wu S."/>
            <person name="Pasa-Tolic L."/>
            <person name="Chaput D.L."/>
            <person name="Haridas S."/>
            <person name="Grigoriev I.V."/>
            <person name="Santelli C.M."/>
            <person name="Hansel C.M."/>
        </authorList>
    </citation>
    <scope>NUCLEOTIDE SEQUENCE [LARGE SCALE GENOMIC DNA]</scope>
    <source>
        <strain evidence="13 14">SRC1lrK2f</strain>
    </source>
</reference>
<comment type="similarity">
    <text evidence="3">Belongs to the proteasome subunit S14 family.</text>
</comment>
<organism evidence="13 14">
    <name type="scientific">Alternaria alternata</name>
    <name type="common">Alternaria rot fungus</name>
    <name type="synonym">Torula alternata</name>
    <dbReference type="NCBI Taxonomy" id="5599"/>
    <lineage>
        <taxon>Eukaryota</taxon>
        <taxon>Fungi</taxon>
        <taxon>Dikarya</taxon>
        <taxon>Ascomycota</taxon>
        <taxon>Pezizomycotina</taxon>
        <taxon>Dothideomycetes</taxon>
        <taxon>Pleosporomycetidae</taxon>
        <taxon>Pleosporales</taxon>
        <taxon>Pleosporineae</taxon>
        <taxon>Pleosporaceae</taxon>
        <taxon>Alternaria</taxon>
        <taxon>Alternaria sect. Alternaria</taxon>
        <taxon>Alternaria alternata complex</taxon>
    </lineage>
</organism>
<evidence type="ECO:0000256" key="11">
    <source>
        <dbReference type="SAM" id="MobiDB-lite"/>
    </source>
</evidence>
<evidence type="ECO:0000256" key="1">
    <source>
        <dbReference type="ARBA" id="ARBA00004123"/>
    </source>
</evidence>
<dbReference type="Gene3D" id="1.25.40.990">
    <property type="match status" value="1"/>
</dbReference>
<keyword evidence="7 10" id="KW-0539">Nucleus</keyword>
<dbReference type="GO" id="GO:0008541">
    <property type="term" value="C:proteasome regulatory particle, lid subcomplex"/>
    <property type="evidence" value="ECO:0007669"/>
    <property type="project" value="UniProtKB-ARBA"/>
</dbReference>
<dbReference type="InterPro" id="IPR040203">
    <property type="entry name" value="Sld2"/>
</dbReference>
<dbReference type="FunFam" id="1.25.40.990:FF:000001">
    <property type="entry name" value="26S proteasome non-ATPase regulatory subunit"/>
    <property type="match status" value="1"/>
</dbReference>
<dbReference type="AlphaFoldDB" id="A0A177DAM6"/>
<dbReference type="GeneID" id="29121402"/>
<dbReference type="GO" id="GO:0006270">
    <property type="term" value="P:DNA replication initiation"/>
    <property type="evidence" value="ECO:0007669"/>
    <property type="project" value="UniProtKB-UniRule"/>
</dbReference>
<dbReference type="VEuPathDB" id="FungiDB:CC77DRAFT_970177"/>
<keyword evidence="8 10" id="KW-0131">Cell cycle</keyword>
<comment type="similarity">
    <text evidence="2 10">Belongs to the SLD2 family.</text>
</comment>
<feature type="region of interest" description="Disordered" evidence="11">
    <location>
        <begin position="480"/>
        <end position="535"/>
    </location>
</feature>
<dbReference type="KEGG" id="aalt:CC77DRAFT_970177"/>
<evidence type="ECO:0000256" key="6">
    <source>
        <dbReference type="ARBA" id="ARBA00022942"/>
    </source>
</evidence>
<feature type="compositionally biased region" description="Basic residues" evidence="11">
    <location>
        <begin position="338"/>
        <end position="354"/>
    </location>
</feature>
<dbReference type="RefSeq" id="XP_018382235.1">
    <property type="nucleotide sequence ID" value="XM_018535808.1"/>
</dbReference>
<dbReference type="GO" id="GO:0003688">
    <property type="term" value="F:DNA replication origin binding"/>
    <property type="evidence" value="ECO:0007669"/>
    <property type="project" value="TreeGrafter"/>
</dbReference>
<gene>
    <name evidence="13" type="ORF">CC77DRAFT_970177</name>
</gene>
<keyword evidence="5 10" id="KW-0235">DNA replication</keyword>
<evidence type="ECO:0000313" key="13">
    <source>
        <dbReference type="EMBL" id="OAG16814.1"/>
    </source>
</evidence>
<evidence type="ECO:0000256" key="4">
    <source>
        <dbReference type="ARBA" id="ARBA00018363"/>
    </source>
</evidence>
<feature type="compositionally biased region" description="Basic and acidic residues" evidence="11">
    <location>
        <begin position="419"/>
        <end position="432"/>
    </location>
</feature>
<proteinExistence type="inferred from homology"/>
<dbReference type="InterPro" id="IPR000717">
    <property type="entry name" value="PCI_dom"/>
</dbReference>
<evidence type="ECO:0000256" key="7">
    <source>
        <dbReference type="ARBA" id="ARBA00023242"/>
    </source>
</evidence>
<sequence>MSNDEIEQRCTELRHELKAWEKKFSAENNGRKAGRDDIKANAEISQMYKDYNKLRVRLSSKAAPQTPSKRTPSRRASLDVERTPKAAPKPTVSTPLKRKREDGDAIENVDLAAELLSPQGPTVIGPTPQRDGIVLGLFDMLPYAYGTPSKPRTVLGDVGLNVPQTPSRGLQDAASETSLESRARGERTPLSAGKRFLLNQFVTPKKRRLDEEGTPSSTTRGLATPAFLRRDNVLNAIDEEEEPISRPAPWMRRGLGRSLSSMIQAMRKDEDDKLDEEADMMRELEMEEEGIAVPRKPRASQILIEDSQAAMPLGPDRGLESDEGSEEEPELGPDGKPRRVWKKKGLKRQTRRVIMRPNIVKPKPTPAPQTNDDPEGEQAGVPETQVPAVLEDEFGSDLDGDSDYASDASHTPRRKVPAKKPEQAKEKPVKESALKTAARKIKATANANYRRLNIKGKAGTGAKGKTFEGGYDAAWRLGSTLSPAPPTPTVSRRIPPKLPLAATNTPTTSRIRPTQSPRPVSVSSTCTTKTEPPHTMAERELSTVLQQLHQTLKSHNYQQSTSLLGKAKIALLNLNALIPQEKTPRKHLQLARETLELGAIISIRLKDTESFTRYFQQLQPFYSLPESTLPKDGSNSSKVTGLYLLLLLSEGDYAGFHTLLETLEVAAAQAGAKLEADQFIQYPIKLEQALMEGSYDKVWVETKSERVPGEEFALFTEILIGTIRKEIASCSERAYPSIPISDAKSLLFLDSEGSVVNFAKECGWVVKDGRIYFPQQEDEYMSRDILVTSDQVIENTLGYARELETIV</sequence>
<dbReference type="GO" id="GO:0000727">
    <property type="term" value="P:double-strand break repair via break-induced replication"/>
    <property type="evidence" value="ECO:0007669"/>
    <property type="project" value="TreeGrafter"/>
</dbReference>
<dbReference type="GO" id="GO:0031261">
    <property type="term" value="C:DNA replication preinitiation complex"/>
    <property type="evidence" value="ECO:0007669"/>
    <property type="project" value="TreeGrafter"/>
</dbReference>
<dbReference type="GO" id="GO:0003697">
    <property type="term" value="F:single-stranded DNA binding"/>
    <property type="evidence" value="ECO:0007669"/>
    <property type="project" value="TreeGrafter"/>
</dbReference>
<evidence type="ECO:0000259" key="12">
    <source>
        <dbReference type="PROSITE" id="PS50250"/>
    </source>
</evidence>
<dbReference type="EMBL" id="KV441488">
    <property type="protein sequence ID" value="OAG16814.1"/>
    <property type="molecule type" value="Genomic_DNA"/>
</dbReference>
<dbReference type="OMA" id="WKKKGMK"/>
<feature type="domain" description="PCI" evidence="12">
    <location>
        <begin position="610"/>
        <end position="789"/>
    </location>
</feature>
<keyword evidence="6" id="KW-0647">Proteasome</keyword>
<feature type="region of interest" description="Disordered" evidence="11">
    <location>
        <begin position="163"/>
        <end position="187"/>
    </location>
</feature>
<evidence type="ECO:0000256" key="9">
    <source>
        <dbReference type="ARBA" id="ARBA00025253"/>
    </source>
</evidence>
<dbReference type="CDD" id="cd22289">
    <property type="entry name" value="RecQL4_SLD2_NTD"/>
    <property type="match status" value="1"/>
</dbReference>
<feature type="compositionally biased region" description="Acidic residues" evidence="11">
    <location>
        <begin position="321"/>
        <end position="331"/>
    </location>
</feature>
<evidence type="ECO:0000256" key="2">
    <source>
        <dbReference type="ARBA" id="ARBA00007276"/>
    </source>
</evidence>
<evidence type="ECO:0000256" key="10">
    <source>
        <dbReference type="RuleBase" id="RU367067"/>
    </source>
</evidence>